<reference evidence="9" key="1">
    <citation type="submission" date="2016-10" db="EMBL/GenBank/DDBJ databases">
        <authorList>
            <person name="Varghese N."/>
        </authorList>
    </citation>
    <scope>NUCLEOTIDE SEQUENCE [LARGE SCALE GENOMIC DNA]</scope>
    <source>
        <strain evidence="9">DSM 44719</strain>
    </source>
</reference>
<evidence type="ECO:0000256" key="2">
    <source>
        <dbReference type="ARBA" id="ARBA00006679"/>
    </source>
</evidence>
<comment type="subcellular location">
    <subcellularLocation>
        <location evidence="1">Cell membrane</location>
        <topology evidence="1">Multi-pass membrane protein</topology>
    </subcellularLocation>
</comment>
<evidence type="ECO:0000256" key="3">
    <source>
        <dbReference type="ARBA" id="ARBA00022475"/>
    </source>
</evidence>
<keyword evidence="3" id="KW-1003">Cell membrane</keyword>
<dbReference type="Proteomes" id="UP000183407">
    <property type="component" value="Unassembled WGS sequence"/>
</dbReference>
<evidence type="ECO:0000313" key="8">
    <source>
        <dbReference type="EMBL" id="SEB36600.1"/>
    </source>
</evidence>
<dbReference type="PANTHER" id="PTHR33452">
    <property type="entry name" value="OXIDOREDUCTASE CATD-RELATED"/>
    <property type="match status" value="1"/>
</dbReference>
<dbReference type="GO" id="GO:0005886">
    <property type="term" value="C:plasma membrane"/>
    <property type="evidence" value="ECO:0007669"/>
    <property type="project" value="UniProtKB-SubCell"/>
</dbReference>
<name>A0A1H4IRC0_RHOJO</name>
<evidence type="ECO:0000256" key="6">
    <source>
        <dbReference type="ARBA" id="ARBA00023136"/>
    </source>
</evidence>
<keyword evidence="6 7" id="KW-0472">Membrane</keyword>
<dbReference type="InterPro" id="IPR032808">
    <property type="entry name" value="DoxX"/>
</dbReference>
<evidence type="ECO:0000313" key="9">
    <source>
        <dbReference type="Proteomes" id="UP000183407"/>
    </source>
</evidence>
<dbReference type="AlphaFoldDB" id="A0A1H4IRC0"/>
<dbReference type="Pfam" id="PF07681">
    <property type="entry name" value="DoxX"/>
    <property type="match status" value="1"/>
</dbReference>
<organism evidence="8 9">
    <name type="scientific">Rhodococcus jostii</name>
    <dbReference type="NCBI Taxonomy" id="132919"/>
    <lineage>
        <taxon>Bacteria</taxon>
        <taxon>Bacillati</taxon>
        <taxon>Actinomycetota</taxon>
        <taxon>Actinomycetes</taxon>
        <taxon>Mycobacteriales</taxon>
        <taxon>Nocardiaceae</taxon>
        <taxon>Rhodococcus</taxon>
    </lineage>
</organism>
<sequence length="170" mass="17056">MAKNTARDYAVLAVRLGVGGTLFAHGAQKLWGAFDGPGLEGAGVAFEEMGFTDGQKKARIAAFCQIGGGALLATGLATPAAAAATLGTMAVASAVHAPNGFFSLNGGYEYTAMLGLVGTAVGIAGPGKFSVDHVSGDALNRPWMRTVALTSAAVAAAGFVAGLRKNRVER</sequence>
<dbReference type="EMBL" id="FNTL01000002">
    <property type="protein sequence ID" value="SEB36600.1"/>
    <property type="molecule type" value="Genomic_DNA"/>
</dbReference>
<keyword evidence="5 7" id="KW-1133">Transmembrane helix</keyword>
<proteinExistence type="inferred from homology"/>
<feature type="transmembrane region" description="Helical" evidence="7">
    <location>
        <begin position="110"/>
        <end position="131"/>
    </location>
</feature>
<comment type="similarity">
    <text evidence="2">Belongs to the DoxX family.</text>
</comment>
<evidence type="ECO:0000256" key="7">
    <source>
        <dbReference type="SAM" id="Phobius"/>
    </source>
</evidence>
<dbReference type="InterPro" id="IPR051907">
    <property type="entry name" value="DoxX-like_oxidoreductase"/>
</dbReference>
<evidence type="ECO:0000256" key="5">
    <source>
        <dbReference type="ARBA" id="ARBA00022989"/>
    </source>
</evidence>
<dbReference type="RefSeq" id="WP_073357938.1">
    <property type="nucleotide sequence ID" value="NZ_FNTL01000002.1"/>
</dbReference>
<accession>A0A1H4IRC0</accession>
<dbReference type="PANTHER" id="PTHR33452:SF1">
    <property type="entry name" value="INNER MEMBRANE PROTEIN YPHA-RELATED"/>
    <property type="match status" value="1"/>
</dbReference>
<keyword evidence="4 7" id="KW-0812">Transmembrane</keyword>
<gene>
    <name evidence="8" type="ORF">SAMN04490220_0420</name>
</gene>
<protein>
    <submittedName>
        <fullName evidence="8">Putative oxidoreductase</fullName>
    </submittedName>
</protein>
<feature type="transmembrane region" description="Helical" evidence="7">
    <location>
        <begin position="143"/>
        <end position="163"/>
    </location>
</feature>
<evidence type="ECO:0000256" key="1">
    <source>
        <dbReference type="ARBA" id="ARBA00004651"/>
    </source>
</evidence>
<evidence type="ECO:0000256" key="4">
    <source>
        <dbReference type="ARBA" id="ARBA00022692"/>
    </source>
</evidence>